<dbReference type="GO" id="GO:0010506">
    <property type="term" value="P:regulation of autophagy"/>
    <property type="evidence" value="ECO:0007669"/>
    <property type="project" value="InterPro"/>
</dbReference>
<organism evidence="6 7">
    <name type="scientific">Paramecium primaurelia</name>
    <dbReference type="NCBI Taxonomy" id="5886"/>
    <lineage>
        <taxon>Eukaryota</taxon>
        <taxon>Sar</taxon>
        <taxon>Alveolata</taxon>
        <taxon>Ciliophora</taxon>
        <taxon>Intramacronucleata</taxon>
        <taxon>Oligohymenophorea</taxon>
        <taxon>Peniculida</taxon>
        <taxon>Parameciidae</taxon>
        <taxon>Paramecium</taxon>
    </lineage>
</organism>
<dbReference type="GO" id="GO:0004674">
    <property type="term" value="F:protein serine/threonine kinase activity"/>
    <property type="evidence" value="ECO:0007669"/>
    <property type="project" value="InterPro"/>
</dbReference>
<protein>
    <recommendedName>
        <fullName evidence="5">Protein kinase domain-containing protein</fullName>
    </recommendedName>
</protein>
<sequence length="521" mass="60560">MSYQDSYIIEGDLGSGEFGQVKFAQSKKDKNLKVCVKILKSTLSYGKKEITPLQEKELDLCKQMKNINHQNLVQIYDVYDSDVNDDNNYIFMERCDLNLDELMNNTKNEQNKQNQNFSKEQLLDIITQIAKGYNSLISQNIIHRDLKPQNILCNIRNNELIVKIADFGLSKYAQTNKIMTKKVGTPYYQAPEVKDSQSYDNRCDIFSLGVIIFELALLQRQFKRKEIESLKQKSFSELHSDVLKPNLVGIKILLIKNLDEDIIKLLDKMIVYDFNKRITWEKLLKYDINSPEIQFYQSPNHYINQPQLIQSQQQQEQYNNQSQKQEILQNNFQQFSQNQANYSSGQKQIKKQNSLQPEFLQSYQDKKGQQPLQRLSTIVQGQTQQSQFTPQAAQQVLQFNQQQPRLQQQEQYGSAIKQGQIGLHIKQPSQPGNQGQLNLPGQLTYSGISVQSGFTGQQGQPVFQIQTGIMGQRGLQDQQIRNQFQQKIPNQNQNYQIQFQQQNQQNLYQKGDKQFQCKPVN</sequence>
<feature type="domain" description="Protein kinase" evidence="5">
    <location>
        <begin position="7"/>
        <end position="293"/>
    </location>
</feature>
<accession>A0A8S1JRF2</accession>
<dbReference type="GO" id="GO:0000407">
    <property type="term" value="C:phagophore assembly site"/>
    <property type="evidence" value="ECO:0007669"/>
    <property type="project" value="TreeGrafter"/>
</dbReference>
<keyword evidence="4" id="KW-0067">ATP-binding</keyword>
<proteinExistence type="predicted"/>
<dbReference type="GO" id="GO:0005524">
    <property type="term" value="F:ATP binding"/>
    <property type="evidence" value="ECO:0007669"/>
    <property type="project" value="UniProtKB-KW"/>
</dbReference>
<dbReference type="PANTHER" id="PTHR24348">
    <property type="entry name" value="SERINE/THREONINE-PROTEIN KINASE UNC-51-RELATED"/>
    <property type="match status" value="1"/>
</dbReference>
<evidence type="ECO:0000256" key="2">
    <source>
        <dbReference type="ARBA" id="ARBA00022741"/>
    </source>
</evidence>
<dbReference type="PROSITE" id="PS50011">
    <property type="entry name" value="PROTEIN_KINASE_DOM"/>
    <property type="match status" value="1"/>
</dbReference>
<dbReference type="GO" id="GO:0000045">
    <property type="term" value="P:autophagosome assembly"/>
    <property type="evidence" value="ECO:0007669"/>
    <property type="project" value="TreeGrafter"/>
</dbReference>
<dbReference type="PROSITE" id="PS00108">
    <property type="entry name" value="PROTEIN_KINASE_ST"/>
    <property type="match status" value="1"/>
</dbReference>
<dbReference type="GO" id="GO:0005829">
    <property type="term" value="C:cytosol"/>
    <property type="evidence" value="ECO:0007669"/>
    <property type="project" value="TreeGrafter"/>
</dbReference>
<keyword evidence="2" id="KW-0547">Nucleotide-binding</keyword>
<evidence type="ECO:0000256" key="1">
    <source>
        <dbReference type="ARBA" id="ARBA00022679"/>
    </source>
</evidence>
<keyword evidence="3" id="KW-0418">Kinase</keyword>
<evidence type="ECO:0000313" key="7">
    <source>
        <dbReference type="Proteomes" id="UP000688137"/>
    </source>
</evidence>
<dbReference type="EMBL" id="CAJJDM010000003">
    <property type="protein sequence ID" value="CAD8044179.1"/>
    <property type="molecule type" value="Genomic_DNA"/>
</dbReference>
<dbReference type="InterPro" id="IPR045269">
    <property type="entry name" value="Atg1-like"/>
</dbReference>
<dbReference type="InterPro" id="IPR008271">
    <property type="entry name" value="Ser/Thr_kinase_AS"/>
</dbReference>
<evidence type="ECO:0000256" key="3">
    <source>
        <dbReference type="ARBA" id="ARBA00022777"/>
    </source>
</evidence>
<dbReference type="Pfam" id="PF00069">
    <property type="entry name" value="Pkinase"/>
    <property type="match status" value="1"/>
</dbReference>
<keyword evidence="7" id="KW-1185">Reference proteome</keyword>
<dbReference type="PANTHER" id="PTHR24348:SF22">
    <property type="entry name" value="NON-SPECIFIC SERINE_THREONINE PROTEIN KINASE"/>
    <property type="match status" value="1"/>
</dbReference>
<reference evidence="6" key="1">
    <citation type="submission" date="2021-01" db="EMBL/GenBank/DDBJ databases">
        <authorList>
            <consortium name="Genoscope - CEA"/>
            <person name="William W."/>
        </authorList>
    </citation>
    <scope>NUCLEOTIDE SEQUENCE</scope>
</reference>
<dbReference type="Proteomes" id="UP000688137">
    <property type="component" value="Unassembled WGS sequence"/>
</dbReference>
<evidence type="ECO:0000256" key="4">
    <source>
        <dbReference type="ARBA" id="ARBA00022840"/>
    </source>
</evidence>
<evidence type="ECO:0000313" key="6">
    <source>
        <dbReference type="EMBL" id="CAD8044179.1"/>
    </source>
</evidence>
<dbReference type="GO" id="GO:0016020">
    <property type="term" value="C:membrane"/>
    <property type="evidence" value="ECO:0007669"/>
    <property type="project" value="TreeGrafter"/>
</dbReference>
<name>A0A8S1JRF2_PARPR</name>
<dbReference type="GO" id="GO:0005776">
    <property type="term" value="C:autophagosome"/>
    <property type="evidence" value="ECO:0007669"/>
    <property type="project" value="TreeGrafter"/>
</dbReference>
<dbReference type="InterPro" id="IPR000719">
    <property type="entry name" value="Prot_kinase_dom"/>
</dbReference>
<comment type="caution">
    <text evidence="6">The sequence shown here is derived from an EMBL/GenBank/DDBJ whole genome shotgun (WGS) entry which is preliminary data.</text>
</comment>
<keyword evidence="1" id="KW-0808">Transferase</keyword>
<evidence type="ECO:0000259" key="5">
    <source>
        <dbReference type="PROSITE" id="PS50011"/>
    </source>
</evidence>
<dbReference type="SMART" id="SM00220">
    <property type="entry name" value="S_TKc"/>
    <property type="match status" value="1"/>
</dbReference>
<dbReference type="AlphaFoldDB" id="A0A8S1JRF2"/>
<gene>
    <name evidence="6" type="ORF">PPRIM_AZ9-3.1.T0060261</name>
</gene>